<dbReference type="Pfam" id="PF11790">
    <property type="entry name" value="Glyco_hydro_cc"/>
    <property type="match status" value="1"/>
</dbReference>
<dbReference type="CDD" id="cd23703">
    <property type="entry name" value="mS26_PET12"/>
    <property type="match status" value="1"/>
</dbReference>
<gene>
    <name evidence="2" type="ORF">DDE83_007298</name>
</gene>
<dbReference type="InterPro" id="IPR017853">
    <property type="entry name" value="GH"/>
</dbReference>
<dbReference type="InterPro" id="IPR053183">
    <property type="entry name" value="ASL1"/>
</dbReference>
<reference evidence="3" key="1">
    <citation type="submission" date="2018-05" db="EMBL/GenBank/DDBJ databases">
        <title>Draft genome sequence of Stemphylium lycopersici strain CIDEFI 213.</title>
        <authorList>
            <person name="Medina R."/>
            <person name="Franco M.E.E."/>
            <person name="Lucentini C.G."/>
            <person name="Saparrat M.C.N."/>
            <person name="Balatti P.A."/>
        </authorList>
    </citation>
    <scope>NUCLEOTIDE SEQUENCE [LARGE SCALE GENOMIC DNA]</scope>
    <source>
        <strain evidence="3">CIDEFI 213</strain>
    </source>
</reference>
<comment type="caution">
    <text evidence="2">The sequence shown here is derived from an EMBL/GenBank/DDBJ whole genome shotgun (WGS) entry which is preliminary data.</text>
</comment>
<evidence type="ECO:0000259" key="1">
    <source>
        <dbReference type="Pfam" id="PF11790"/>
    </source>
</evidence>
<dbReference type="GO" id="GO:0071966">
    <property type="term" value="P:fungal-type cell wall polysaccharide metabolic process"/>
    <property type="evidence" value="ECO:0007669"/>
    <property type="project" value="TreeGrafter"/>
</dbReference>
<accession>A0A364MWY5</accession>
<evidence type="ECO:0000313" key="3">
    <source>
        <dbReference type="Proteomes" id="UP000249619"/>
    </source>
</evidence>
<dbReference type="SUPFAM" id="SSF51445">
    <property type="entry name" value="(Trans)glycosidases"/>
    <property type="match status" value="1"/>
</dbReference>
<sequence>MPPRIPVRAPWASPASSATANAWSSSLCIRAFSSTPASLALGPQSPNYIDVPKPLQPTYPVQPAVKGHLPVPRDVFKTRNKHAKESDIFIARTTREPKDVKVPGPYSRDADYRLYKQRLADKRRENLKEGVKELHERKVASEAHYMAKIQAVGAQRRELAMAPRREVDILTETSVAKGIRDFLTDNLPPRPDISKARSRAYQRRQARVQQVRASRLHDLYTNAREFIVDEQQLDEAIEQAFGTDEAPMGWDTKGNMGPRHQGKEGLSPWHGPMPEGVGDMLQKLRGGEGVGLAKERVKKVAEELTGALLTFFLLFLLSTAILLTHPTTNSTLTSRAPPQIPTHERRGIACNDVSLVNLFNKPGSHVTWRYNWDSSSPPSPSWFDFVPMLHSVREDHTGRWKENAEAVARKHYDEQRGRATPFSAWRHLNGLGVGDIGADIGLNRPGAGGSCIDIPTAVAGWKQHIQPLASFNDKIYLGSPAVTNAVPSDTQGLGWLANFMRQCDECTIDFINIHWYGGPDPASFKSHISATRDLANGLPIWITEFKASGTEDEIVAFLKDVMPWMDESDDIHRYAYFMATPGEGFLVNSAGNGLSRIGEVFNQFHVHDG</sequence>
<dbReference type="Pfam" id="PF26163">
    <property type="entry name" value="mS26"/>
    <property type="match status" value="1"/>
</dbReference>
<dbReference type="InterPro" id="IPR058940">
    <property type="entry name" value="mS26_fungi"/>
</dbReference>
<dbReference type="InterPro" id="IPR024655">
    <property type="entry name" value="Asl1_glyco_hydro_catalytic"/>
</dbReference>
<dbReference type="STRING" id="183478.A0A364MWY5"/>
<dbReference type="GO" id="GO:0016787">
    <property type="term" value="F:hydrolase activity"/>
    <property type="evidence" value="ECO:0007669"/>
    <property type="project" value="UniProtKB-KW"/>
</dbReference>
<name>A0A364MWY5_STELY</name>
<dbReference type="GO" id="GO:0009277">
    <property type="term" value="C:fungal-type cell wall"/>
    <property type="evidence" value="ECO:0007669"/>
    <property type="project" value="TreeGrafter"/>
</dbReference>
<keyword evidence="3" id="KW-1185">Reference proteome</keyword>
<dbReference type="EMBL" id="QGDH01000129">
    <property type="protein sequence ID" value="RAR05588.1"/>
    <property type="molecule type" value="Genomic_DNA"/>
</dbReference>
<dbReference type="AlphaFoldDB" id="A0A364MWY5"/>
<dbReference type="Gene3D" id="3.20.20.80">
    <property type="entry name" value="Glycosidases"/>
    <property type="match status" value="1"/>
</dbReference>
<dbReference type="PANTHER" id="PTHR34154">
    <property type="entry name" value="ALKALI-SENSITIVE LINKAGE PROTEIN 1"/>
    <property type="match status" value="1"/>
</dbReference>
<protein>
    <submittedName>
        <fullName evidence="2">Glycoside hydrolase family 128 protein</fullName>
    </submittedName>
</protein>
<dbReference type="Proteomes" id="UP000249619">
    <property type="component" value="Unassembled WGS sequence"/>
</dbReference>
<feature type="domain" description="Asl1-like glycosyl hydrolase catalytic" evidence="1">
    <location>
        <begin position="347"/>
        <end position="601"/>
    </location>
</feature>
<keyword evidence="2" id="KW-0378">Hydrolase</keyword>
<proteinExistence type="predicted"/>
<dbReference type="PANTHER" id="PTHR34154:SF10">
    <property type="entry name" value="ASL1-LIKE GLYCOSYL HYDROLASE CATALYTIC DOMAIN-CONTAINING PROTEIN"/>
    <property type="match status" value="1"/>
</dbReference>
<evidence type="ECO:0000313" key="2">
    <source>
        <dbReference type="EMBL" id="RAR05588.1"/>
    </source>
</evidence>
<organism evidence="2 3">
    <name type="scientific">Stemphylium lycopersici</name>
    <name type="common">Tomato gray leaf spot disease fungus</name>
    <name type="synonym">Thyrospora lycopersici</name>
    <dbReference type="NCBI Taxonomy" id="183478"/>
    <lineage>
        <taxon>Eukaryota</taxon>
        <taxon>Fungi</taxon>
        <taxon>Dikarya</taxon>
        <taxon>Ascomycota</taxon>
        <taxon>Pezizomycotina</taxon>
        <taxon>Dothideomycetes</taxon>
        <taxon>Pleosporomycetidae</taxon>
        <taxon>Pleosporales</taxon>
        <taxon>Pleosporineae</taxon>
        <taxon>Pleosporaceae</taxon>
        <taxon>Stemphylium</taxon>
    </lineage>
</organism>